<sequence>MGDLSDYFSQFGIVKSCTIKIDKTTGQPRGFGFVIFSTDDAIDKVLAINSHRLNNRKIDPKVAKPTRDQQRKVFVGGLDPNTLEHVESIDLPYDGPRGRRKEFAFITFASEDDAKRAASKDQQEIQGRMCDVRIAVHRDPKPRPLDFSKTLNIYTNGLNVAAAVYQQQQRVPVSASVGVVPHQTQSTFVPPHYIYNSVTQMPSAVPSWISDPSVAAMLLHRYPLFSNPEYSRSSATAFASHYAAAMGLNPGLVHHLPSASHHPVTIPQSSRINNFPQLHSNCDSNPPHTVQQHTIPGPPGLLLVPNVSPQTSVALLNNSHSAAASMSSTLSSAPIPVTSNPSDTNVAYAHVSTGSSGISPYSLHFYMPPVQGPANVSYPSGVALAAGATPQASMGFSSGSVHSDYAFTGSGMIDPNTFLPPSIYPSLVGQKPQPCLSSLTSTNPIAAHSLSSASGTPSAMMTAVTSPCLTASPNIQQLASVQVSPLDFYVTPGFQQHSNTGTQQQANLPYLSQCNYPIAGVHPVVPGYPLLSLSNTQSRLPQIIPQAQIQNGSFLPLVGDVPGSSIRSHTGTSPQQNLIPASNETQPYNFLQQRQLHQSQSNSLSVSTILDSSIQQHNHQSSQQHHLPASSNGGLCFPLLVPLGVTQNKVTAASTHGQPLQTRPIGLMSSGFTNQPSNFPMIVPTHQPSPSVQVSSSLLQQPSLHSNQHLSYSHTPGGIPRLWPPGCLQSQNNHINSSVVGARQESATSGSFHGAYNYHYHLQPCQHQPNLHSNQSHYSAPQYPIRHHHCSPRHQNSGTINVAAHSLHREIPAISRAPKRVLVVNCGVGAGINYEHIAIESSCDVDESSVHGESNEATESEDLHLNGDVDQPDSVIAQEVANSHETIKLEHEDLAPQTGCLVSFEHSRVHRSALSKAVVVENLA</sequence>
<dbReference type="InterPro" id="IPR012677">
    <property type="entry name" value="Nucleotide-bd_a/b_plait_sf"/>
</dbReference>
<dbReference type="GO" id="GO:0003723">
    <property type="term" value="F:RNA binding"/>
    <property type="evidence" value="ECO:0007669"/>
    <property type="project" value="UniProtKB-UniRule"/>
</dbReference>
<comment type="subcellular location">
    <subcellularLocation>
        <location evidence="1">Nucleus</location>
    </subcellularLocation>
</comment>
<protein>
    <recommendedName>
        <fullName evidence="5">RRM domain-containing protein</fullName>
    </recommendedName>
</protein>
<comment type="caution">
    <text evidence="6">The sequence shown here is derived from an EMBL/GenBank/DDBJ whole genome shotgun (WGS) entry which is preliminary data.</text>
</comment>
<evidence type="ECO:0000313" key="7">
    <source>
        <dbReference type="Proteomes" id="UP000784294"/>
    </source>
</evidence>
<feature type="region of interest" description="Disordered" evidence="4">
    <location>
        <begin position="845"/>
        <end position="865"/>
    </location>
</feature>
<evidence type="ECO:0000259" key="5">
    <source>
        <dbReference type="PROSITE" id="PS50102"/>
    </source>
</evidence>
<dbReference type="EMBL" id="CAAALY010005930">
    <property type="protein sequence ID" value="VEL09280.1"/>
    <property type="molecule type" value="Genomic_DNA"/>
</dbReference>
<dbReference type="GO" id="GO:0005654">
    <property type="term" value="C:nucleoplasm"/>
    <property type="evidence" value="ECO:0007669"/>
    <property type="project" value="TreeGrafter"/>
</dbReference>
<keyword evidence="7" id="KW-1185">Reference proteome</keyword>
<dbReference type="InterPro" id="IPR035979">
    <property type="entry name" value="RBD_domain_sf"/>
</dbReference>
<dbReference type="PANTHER" id="PTHR48033">
    <property type="entry name" value="RNA-BINDING (RRM/RBD/RNP MOTIFS) FAMILY PROTEIN"/>
    <property type="match status" value="1"/>
</dbReference>
<dbReference type="SUPFAM" id="SSF54928">
    <property type="entry name" value="RNA-binding domain, RBD"/>
    <property type="match status" value="2"/>
</dbReference>
<reference evidence="6" key="1">
    <citation type="submission" date="2018-11" db="EMBL/GenBank/DDBJ databases">
        <authorList>
            <consortium name="Pathogen Informatics"/>
        </authorList>
    </citation>
    <scope>NUCLEOTIDE SEQUENCE</scope>
</reference>
<dbReference type="SMART" id="SM00360">
    <property type="entry name" value="RRM"/>
    <property type="match status" value="2"/>
</dbReference>
<dbReference type="GO" id="GO:0010468">
    <property type="term" value="P:regulation of gene expression"/>
    <property type="evidence" value="ECO:0007669"/>
    <property type="project" value="TreeGrafter"/>
</dbReference>
<dbReference type="Proteomes" id="UP000784294">
    <property type="component" value="Unassembled WGS sequence"/>
</dbReference>
<dbReference type="AlphaFoldDB" id="A0A3S4ZX23"/>
<keyword evidence="2" id="KW-0539">Nucleus</keyword>
<dbReference type="Gene3D" id="3.30.70.330">
    <property type="match status" value="2"/>
</dbReference>
<dbReference type="OrthoDB" id="1875751at2759"/>
<dbReference type="PROSITE" id="PS50102">
    <property type="entry name" value="RRM"/>
    <property type="match status" value="2"/>
</dbReference>
<evidence type="ECO:0000256" key="2">
    <source>
        <dbReference type="ARBA" id="ARBA00023242"/>
    </source>
</evidence>
<proteinExistence type="predicted"/>
<feature type="domain" description="RRM" evidence="5">
    <location>
        <begin position="1"/>
        <end position="65"/>
    </location>
</feature>
<evidence type="ECO:0000313" key="6">
    <source>
        <dbReference type="EMBL" id="VEL09280.1"/>
    </source>
</evidence>
<evidence type="ECO:0000256" key="1">
    <source>
        <dbReference type="ARBA" id="ARBA00004123"/>
    </source>
</evidence>
<name>A0A3S4ZX23_9PLAT</name>
<dbReference type="Pfam" id="PF00076">
    <property type="entry name" value="RRM_1"/>
    <property type="match status" value="2"/>
</dbReference>
<dbReference type="GO" id="GO:0000785">
    <property type="term" value="C:chromatin"/>
    <property type="evidence" value="ECO:0007669"/>
    <property type="project" value="TreeGrafter"/>
</dbReference>
<evidence type="ECO:0000256" key="4">
    <source>
        <dbReference type="SAM" id="MobiDB-lite"/>
    </source>
</evidence>
<gene>
    <name evidence="6" type="ORF">PXEA_LOCUS2720</name>
</gene>
<keyword evidence="3" id="KW-0694">RNA-binding</keyword>
<feature type="non-terminal residue" evidence="6">
    <location>
        <position position="1"/>
    </location>
</feature>
<organism evidence="6 7">
    <name type="scientific">Protopolystoma xenopodis</name>
    <dbReference type="NCBI Taxonomy" id="117903"/>
    <lineage>
        <taxon>Eukaryota</taxon>
        <taxon>Metazoa</taxon>
        <taxon>Spiralia</taxon>
        <taxon>Lophotrochozoa</taxon>
        <taxon>Platyhelminthes</taxon>
        <taxon>Monogenea</taxon>
        <taxon>Polyopisthocotylea</taxon>
        <taxon>Polystomatidea</taxon>
        <taxon>Polystomatidae</taxon>
        <taxon>Protopolystoma</taxon>
    </lineage>
</organism>
<feature type="domain" description="RRM" evidence="5">
    <location>
        <begin position="51"/>
        <end position="137"/>
    </location>
</feature>
<accession>A0A3S4ZX23</accession>
<dbReference type="InterPro" id="IPR000504">
    <property type="entry name" value="RRM_dom"/>
</dbReference>
<dbReference type="PANTHER" id="PTHR48033:SF10">
    <property type="entry name" value="RNA-BINDING PROTEIN SQUID"/>
    <property type="match status" value="1"/>
</dbReference>
<evidence type="ECO:0000256" key="3">
    <source>
        <dbReference type="PROSITE-ProRule" id="PRU00176"/>
    </source>
</evidence>